<gene>
    <name evidence="10" type="ORF">B0T15DRAFT_126406</name>
</gene>
<organism evidence="10 11">
    <name type="scientific">Chaetomium strumarium</name>
    <dbReference type="NCBI Taxonomy" id="1170767"/>
    <lineage>
        <taxon>Eukaryota</taxon>
        <taxon>Fungi</taxon>
        <taxon>Dikarya</taxon>
        <taxon>Ascomycota</taxon>
        <taxon>Pezizomycotina</taxon>
        <taxon>Sordariomycetes</taxon>
        <taxon>Sordariomycetidae</taxon>
        <taxon>Sordariales</taxon>
        <taxon>Chaetomiaceae</taxon>
        <taxon>Chaetomium</taxon>
    </lineage>
</organism>
<feature type="region of interest" description="Disordered" evidence="7">
    <location>
        <begin position="77"/>
        <end position="106"/>
    </location>
</feature>
<evidence type="ECO:0000256" key="5">
    <source>
        <dbReference type="ARBA" id="ARBA00023242"/>
    </source>
</evidence>
<dbReference type="CDD" id="cd00067">
    <property type="entry name" value="GAL4"/>
    <property type="match status" value="1"/>
</dbReference>
<dbReference type="InterPro" id="IPR013087">
    <property type="entry name" value="Znf_C2H2_type"/>
</dbReference>
<dbReference type="GeneID" id="87880518"/>
<accession>A0AAJ0M4Y2</accession>
<dbReference type="AlphaFoldDB" id="A0AAJ0M4Y2"/>
<sequence>MSEQGIQSVLRCGRCNKPFDKQSTLKRHGYYCRSRQDEPATRTRSCNSCARRKARCDNKRPACSACLTKGIECHYPAKTPRGTGRGPQSVRQRTERDVPTAHPPETVSAPISDAISHHSLFNDAPVISDLSVSAADSGDVYLPWDGQDIAFADFILPQMNDAALQFFPALESTTPLSTPLQETIQPHRVSIPAPPLNFSGSLVQRPRTGLAMQRMAKLVLQQLKSYPLMMLRHNTLPPFIHPRLLSDVEKSDMEPLHNCMSLLHMLGSQVPGSRKLVWRNVRMECERFRKEYLGWNKRELLAAMQALAIYLIIRLDEDQTEHNDLDLDLLFVATVAEIAVQYNSVATMVSGIDSELSWDDWIWEESMRRLCVIYQVVDLLVFWRPAALCHLREKNLLIAPLPARKHLWEAGDEATWKAESKREERQHPGVSFALTADGELVKVDERQAVYTNGPVSLPKPSDASTPPWTTANWDEWCSEMDGLGSLVMLAASLTS</sequence>
<dbReference type="SMART" id="SM00066">
    <property type="entry name" value="GAL4"/>
    <property type="match status" value="1"/>
</dbReference>
<keyword evidence="3" id="KW-0805">Transcription regulation</keyword>
<evidence type="ECO:0000259" key="9">
    <source>
        <dbReference type="PROSITE" id="PS50157"/>
    </source>
</evidence>
<dbReference type="PROSITE" id="PS50157">
    <property type="entry name" value="ZINC_FINGER_C2H2_2"/>
    <property type="match status" value="1"/>
</dbReference>
<evidence type="ECO:0000256" key="6">
    <source>
        <dbReference type="PROSITE-ProRule" id="PRU00042"/>
    </source>
</evidence>
<evidence type="ECO:0000313" key="11">
    <source>
        <dbReference type="Proteomes" id="UP001273166"/>
    </source>
</evidence>
<dbReference type="InterPro" id="IPR001138">
    <property type="entry name" value="Zn2Cys6_DnaBD"/>
</dbReference>
<dbReference type="Gene3D" id="4.10.240.10">
    <property type="entry name" value="Zn(2)-C6 fungal-type DNA-binding domain"/>
    <property type="match status" value="1"/>
</dbReference>
<evidence type="ECO:0000256" key="2">
    <source>
        <dbReference type="ARBA" id="ARBA00022833"/>
    </source>
</evidence>
<evidence type="ECO:0000259" key="8">
    <source>
        <dbReference type="PROSITE" id="PS50048"/>
    </source>
</evidence>
<keyword evidence="6" id="KW-0863">Zinc-finger</keyword>
<comment type="caution">
    <text evidence="10">The sequence shown here is derived from an EMBL/GenBank/DDBJ whole genome shotgun (WGS) entry which is preliminary data.</text>
</comment>
<protein>
    <recommendedName>
        <fullName evidence="12">Zn(2)-C6 fungal-type domain-containing protein</fullName>
    </recommendedName>
</protein>
<evidence type="ECO:0000256" key="3">
    <source>
        <dbReference type="ARBA" id="ARBA00023015"/>
    </source>
</evidence>
<dbReference type="Pfam" id="PF00172">
    <property type="entry name" value="Zn_clus"/>
    <property type="match status" value="1"/>
</dbReference>
<dbReference type="InterPro" id="IPR036864">
    <property type="entry name" value="Zn2-C6_fun-type_DNA-bd_sf"/>
</dbReference>
<dbReference type="SUPFAM" id="SSF57701">
    <property type="entry name" value="Zn2/Cys6 DNA-binding domain"/>
    <property type="match status" value="1"/>
</dbReference>
<dbReference type="Proteomes" id="UP001273166">
    <property type="component" value="Unassembled WGS sequence"/>
</dbReference>
<dbReference type="RefSeq" id="XP_062724784.1">
    <property type="nucleotide sequence ID" value="XM_062861689.1"/>
</dbReference>
<keyword evidence="11" id="KW-1185">Reference proteome</keyword>
<feature type="domain" description="Zn(2)-C6 fungal-type" evidence="8">
    <location>
        <begin position="45"/>
        <end position="75"/>
    </location>
</feature>
<proteinExistence type="predicted"/>
<dbReference type="PROSITE" id="PS50048">
    <property type="entry name" value="ZN2_CY6_FUNGAL_2"/>
    <property type="match status" value="1"/>
</dbReference>
<evidence type="ECO:0000256" key="1">
    <source>
        <dbReference type="ARBA" id="ARBA00022723"/>
    </source>
</evidence>
<dbReference type="PROSITE" id="PS00463">
    <property type="entry name" value="ZN2_CY6_FUNGAL_1"/>
    <property type="match status" value="1"/>
</dbReference>
<keyword evidence="5" id="KW-0539">Nucleus</keyword>
<evidence type="ECO:0000256" key="4">
    <source>
        <dbReference type="ARBA" id="ARBA00023163"/>
    </source>
</evidence>
<dbReference type="PANTHER" id="PTHR47660">
    <property type="entry name" value="TRANSCRIPTION FACTOR WITH C2H2 AND ZN(2)-CYS(6) DNA BINDING DOMAIN (EUROFUNG)-RELATED-RELATED"/>
    <property type="match status" value="1"/>
</dbReference>
<dbReference type="EMBL" id="JAUDZG010000002">
    <property type="protein sequence ID" value="KAK3309004.1"/>
    <property type="molecule type" value="Genomic_DNA"/>
</dbReference>
<name>A0AAJ0M4Y2_9PEZI</name>
<evidence type="ECO:0000313" key="10">
    <source>
        <dbReference type="EMBL" id="KAK3309004.1"/>
    </source>
</evidence>
<keyword evidence="1" id="KW-0479">Metal-binding</keyword>
<evidence type="ECO:0000256" key="7">
    <source>
        <dbReference type="SAM" id="MobiDB-lite"/>
    </source>
</evidence>
<keyword evidence="4" id="KW-0804">Transcription</keyword>
<reference evidence="10" key="1">
    <citation type="journal article" date="2023" name="Mol. Phylogenet. Evol.">
        <title>Genome-scale phylogeny and comparative genomics of the fungal order Sordariales.</title>
        <authorList>
            <person name="Hensen N."/>
            <person name="Bonometti L."/>
            <person name="Westerberg I."/>
            <person name="Brannstrom I.O."/>
            <person name="Guillou S."/>
            <person name="Cros-Aarteil S."/>
            <person name="Calhoun S."/>
            <person name="Haridas S."/>
            <person name="Kuo A."/>
            <person name="Mondo S."/>
            <person name="Pangilinan J."/>
            <person name="Riley R."/>
            <person name="LaButti K."/>
            <person name="Andreopoulos B."/>
            <person name="Lipzen A."/>
            <person name="Chen C."/>
            <person name="Yan M."/>
            <person name="Daum C."/>
            <person name="Ng V."/>
            <person name="Clum A."/>
            <person name="Steindorff A."/>
            <person name="Ohm R.A."/>
            <person name="Martin F."/>
            <person name="Silar P."/>
            <person name="Natvig D.O."/>
            <person name="Lalanne C."/>
            <person name="Gautier V."/>
            <person name="Ament-Velasquez S.L."/>
            <person name="Kruys A."/>
            <person name="Hutchinson M.I."/>
            <person name="Powell A.J."/>
            <person name="Barry K."/>
            <person name="Miller A.N."/>
            <person name="Grigoriev I.V."/>
            <person name="Debuchy R."/>
            <person name="Gladieux P."/>
            <person name="Hiltunen Thoren M."/>
            <person name="Johannesson H."/>
        </authorList>
    </citation>
    <scope>NUCLEOTIDE SEQUENCE</scope>
    <source>
        <strain evidence="10">CBS 333.67</strain>
    </source>
</reference>
<dbReference type="GO" id="GO:0000981">
    <property type="term" value="F:DNA-binding transcription factor activity, RNA polymerase II-specific"/>
    <property type="evidence" value="ECO:0007669"/>
    <property type="project" value="InterPro"/>
</dbReference>
<keyword evidence="2" id="KW-0862">Zinc</keyword>
<evidence type="ECO:0008006" key="12">
    <source>
        <dbReference type="Google" id="ProtNLM"/>
    </source>
</evidence>
<dbReference type="GO" id="GO:0008270">
    <property type="term" value="F:zinc ion binding"/>
    <property type="evidence" value="ECO:0007669"/>
    <property type="project" value="UniProtKB-KW"/>
</dbReference>
<feature type="domain" description="C2H2-type" evidence="9">
    <location>
        <begin position="10"/>
        <end position="39"/>
    </location>
</feature>
<dbReference type="PANTHER" id="PTHR47660:SF3">
    <property type="entry name" value="FINGER DOMAIN PROTEIN, PUTATIVE (AFU_ORTHOLOGUE AFUA_4G03310)-RELATED"/>
    <property type="match status" value="1"/>
</dbReference>
<reference evidence="10" key="2">
    <citation type="submission" date="2023-06" db="EMBL/GenBank/DDBJ databases">
        <authorList>
            <consortium name="Lawrence Berkeley National Laboratory"/>
            <person name="Mondo S.J."/>
            <person name="Hensen N."/>
            <person name="Bonometti L."/>
            <person name="Westerberg I."/>
            <person name="Brannstrom I.O."/>
            <person name="Guillou S."/>
            <person name="Cros-Aarteil S."/>
            <person name="Calhoun S."/>
            <person name="Haridas S."/>
            <person name="Kuo A."/>
            <person name="Pangilinan J."/>
            <person name="Riley R."/>
            <person name="Labutti K."/>
            <person name="Andreopoulos B."/>
            <person name="Lipzen A."/>
            <person name="Chen C."/>
            <person name="Yanf M."/>
            <person name="Daum C."/>
            <person name="Ng V."/>
            <person name="Clum A."/>
            <person name="Steindorff A."/>
            <person name="Ohm R."/>
            <person name="Martin F."/>
            <person name="Silar P."/>
            <person name="Natvig D."/>
            <person name="Lalanne C."/>
            <person name="Gautier V."/>
            <person name="Ament-Velasquez S.L."/>
            <person name="Kruys A."/>
            <person name="Hutchinson M.I."/>
            <person name="Powell A.J."/>
            <person name="Barry K."/>
            <person name="Miller A.N."/>
            <person name="Grigoriev I.V."/>
            <person name="Debuchy R."/>
            <person name="Gladieux P."/>
            <person name="Thoren M.H."/>
            <person name="Johannesson H."/>
        </authorList>
    </citation>
    <scope>NUCLEOTIDE SEQUENCE</scope>
    <source>
        <strain evidence="10">CBS 333.67</strain>
    </source>
</reference>